<evidence type="ECO:0000313" key="1">
    <source>
        <dbReference type="EMBL" id="CAB4694022.1"/>
    </source>
</evidence>
<dbReference type="AlphaFoldDB" id="A0A6J6P6F9"/>
<reference evidence="1" key="1">
    <citation type="submission" date="2020-05" db="EMBL/GenBank/DDBJ databases">
        <authorList>
            <person name="Chiriac C."/>
            <person name="Salcher M."/>
            <person name="Ghai R."/>
            <person name="Kavagutti S V."/>
        </authorList>
    </citation>
    <scope>NUCLEOTIDE SEQUENCE</scope>
</reference>
<sequence>MLFGRFSGFGFIGRTLAGAEVYVMPGPFERADRLKEALLTLAARWRADS</sequence>
<gene>
    <name evidence="1" type="ORF">UFOPK2399_00900</name>
</gene>
<proteinExistence type="predicted"/>
<accession>A0A6J6P6F9</accession>
<organism evidence="1">
    <name type="scientific">freshwater metagenome</name>
    <dbReference type="NCBI Taxonomy" id="449393"/>
    <lineage>
        <taxon>unclassified sequences</taxon>
        <taxon>metagenomes</taxon>
        <taxon>ecological metagenomes</taxon>
    </lineage>
</organism>
<dbReference type="EMBL" id="CAEZXP010000002">
    <property type="protein sequence ID" value="CAB4694022.1"/>
    <property type="molecule type" value="Genomic_DNA"/>
</dbReference>
<protein>
    <submittedName>
        <fullName evidence="1">Unannotated protein</fullName>
    </submittedName>
</protein>
<name>A0A6J6P6F9_9ZZZZ</name>